<dbReference type="Pfam" id="PF03795">
    <property type="entry name" value="YCII"/>
    <property type="match status" value="1"/>
</dbReference>
<gene>
    <name evidence="2" type="ORF">GALL_365410</name>
</gene>
<feature type="domain" description="YCII-related" evidence="1">
    <location>
        <begin position="1"/>
        <end position="81"/>
    </location>
</feature>
<dbReference type="Gene3D" id="3.30.70.1060">
    <property type="entry name" value="Dimeric alpha+beta barrel"/>
    <property type="match status" value="1"/>
</dbReference>
<reference evidence="2" key="1">
    <citation type="submission" date="2016-10" db="EMBL/GenBank/DDBJ databases">
        <title>Sequence of Gallionella enrichment culture.</title>
        <authorList>
            <person name="Poehlein A."/>
            <person name="Muehling M."/>
            <person name="Daniel R."/>
        </authorList>
    </citation>
    <scope>NUCLEOTIDE SEQUENCE</scope>
</reference>
<organism evidence="2">
    <name type="scientific">mine drainage metagenome</name>
    <dbReference type="NCBI Taxonomy" id="410659"/>
    <lineage>
        <taxon>unclassified sequences</taxon>
        <taxon>metagenomes</taxon>
        <taxon>ecological metagenomes</taxon>
    </lineage>
</organism>
<proteinExistence type="predicted"/>
<dbReference type="InterPro" id="IPR005545">
    <property type="entry name" value="YCII"/>
</dbReference>
<dbReference type="AlphaFoldDB" id="A0A1J5QP65"/>
<sequence>MFLILLKYNRPLDQVEAHLAAHREYLRRRYADGSFLMSGRMEPRTGGVILAQASNREAAEAMLREDPFHTAGVAEYTLVEFHPTMTAPALAAFKAQ</sequence>
<dbReference type="EMBL" id="MLJW01000893">
    <property type="protein sequence ID" value="OIQ81687.1"/>
    <property type="molecule type" value="Genomic_DNA"/>
</dbReference>
<evidence type="ECO:0000259" key="1">
    <source>
        <dbReference type="Pfam" id="PF03795"/>
    </source>
</evidence>
<dbReference type="PANTHER" id="PTHR37828:SF1">
    <property type="entry name" value="YCII-RELATED DOMAIN-CONTAINING PROTEIN"/>
    <property type="match status" value="1"/>
</dbReference>
<dbReference type="SUPFAM" id="SSF54909">
    <property type="entry name" value="Dimeric alpha+beta barrel"/>
    <property type="match status" value="1"/>
</dbReference>
<protein>
    <submittedName>
        <fullName evidence="2">YciI-like protein</fullName>
    </submittedName>
</protein>
<evidence type="ECO:0000313" key="2">
    <source>
        <dbReference type="EMBL" id="OIQ81687.1"/>
    </source>
</evidence>
<comment type="caution">
    <text evidence="2">The sequence shown here is derived from an EMBL/GenBank/DDBJ whole genome shotgun (WGS) entry which is preliminary data.</text>
</comment>
<name>A0A1J5QP65_9ZZZZ</name>
<accession>A0A1J5QP65</accession>
<dbReference type="InterPro" id="IPR011008">
    <property type="entry name" value="Dimeric_a/b-barrel"/>
</dbReference>
<dbReference type="PANTHER" id="PTHR37828">
    <property type="entry name" value="GSR2449 PROTEIN"/>
    <property type="match status" value="1"/>
</dbReference>